<dbReference type="PANTHER" id="PTHR31513:SF2">
    <property type="entry name" value="MRAZ"/>
    <property type="match status" value="1"/>
</dbReference>
<comment type="caution">
    <text evidence="3">The sequence shown here is derived from an EMBL/GenBank/DDBJ whole genome shotgun (WGS) entry which is preliminary data.</text>
</comment>
<proteinExistence type="predicted"/>
<feature type="domain" description="Fibronectin type-III" evidence="2">
    <location>
        <begin position="2042"/>
        <end position="2132"/>
    </location>
</feature>
<sequence>MNVRTSQDVHTLFSGWVQGLIALLTFCLSLSSAWGETITISESTTILAQDDSYDGSDLIIDGATLTIQGEHNFNSLSLINSSVIKHQQGASDKLVLNVVAEFSISSNSSINLNGLGLGYTEDAGYQTGGSHGGRGGFFIDDVSTSEIGSFAQPASFGMGGRGTEGTNNTSYGGGAVKIKAGTLTLNGRIFANGNYTGSYIGGGSGGSVWLDVGTLSGSGFVYAQGSRAQAYGSGGGGGRIAVYFDANDGFDLSNLSTQGGSGQHAGSKHGGVGSIYVVDRSQNTKQLLYRGASSSTTYQATTIDAAGDITELKIQSAHVEFPKGQILGAIIVNTDHSRIALTPELEVQGATLNLHNRSVLSYTDLDTVESPKHWKFLSLTENSSIQSPRAKNASSHTLSISADDITIDSTSSINLNGLGLGYTEDAGYQTGGSHGGRGGFFIDDVSTSEIGSFAQPTSFGLGGRGREGDSKTNYGGGAVKIVAGRLTLDGQILANGVSTNTYIGGGSGGSIWLDVGTLSGVGRVYAQGGSARSYGSGGGGGRIAVYFDENDGFDLSKLYALGGSGVHTGSKHGGVGSIYLADRGNNTKQLLYRGSSSSTSYQSTSIDAAGDITEIAIQSAHVEFPKGQILGAIIVNTDHSRIALTPELEVQGATLNLHNRSVLSYTDLDTVESPKHWKFLSLTENSSIQSPRAKNASSHTLSISADDITIDSSSRIDVSGLGLGYAEDAGYQTGGSHGGRGGFFNSNNSVSESGNFAQPTSFGLGGRGRESDSKTNYGGGAVKIVAGRLTLDGQILANGVSSNTYIGGGSGGSIWLDVGTLSGVGRVYAQGGSARSYGSGGGGGRIAVYFDENNGFDLSKLYALGGSGVHTGSKHGGVGSIYLADRGNNTKQLLYRGSSSSTSYQSTSIDAEGDFSELIINTALTAFPSNQRINLKVIQLIDSHVTLPSEAQVQSSDLILDSGSILNVSNLTNSQQQQYWNSVDLKGNSKITHGVPVSSNTKGIDWSIDSLIVSTGSSIDASAAGLPFVQGTGKQAGGSFGGKGGHFTVAEPSLPAFGEEARPDSFGLGGRDRDSDGSLGGGQLKLVVNDLTLDGSLKANGQYPSSSYIGGGSGGSVWVIAKNINGSGFIQAHGGNARGYGGGGSGGRVALYYQNNSGFNLDKITTAGGTGVHGATSGEDGTVFINQAQEAVRIVGSRPYNGELLLAPITFIDVGFHGAIDSASFGLEDIRLNASSGPIMFDSIEDLGNNEYRLHLKAPLSNADTYRLEIGPDVLTTSGVPMDQDGDTTPGEASDDVYRVTFDLENADEVIDSDITIDTSDPSYKDKILLVQDAVVTVTGDYQFKEMRLTGDAVLTSAPAIDASTPVKTLTFDRLTVDSSAMVDVTGLGLPPTDSVVGLAGGSYGGLGTVDASDSTAQTNPTFGSEHNPADYGIGGRSNSVDKYSVGGGALKLVVEKLQLEGAILANGGQAQSDTSGASGGSLWIEANTVSGSGVITANGSTGNNLTAHGGGGRVALYYQSLDQFDLASQIQAKGGNQTAETEGTVYSSRIEVPTAVKALNISEYTNQELNELTVEFINAIKPESFDLSDVALVDENSSEIQIVEITQVNPVLFKLHLPYVLPEGEYSLSIGPEIEAVSGDSMDQNGNGVSGEAEDVFKFTFNVDSTAPLATSIDSHTANQTIYIADTKVTLSGVRSEDSSIWINDREVIAHGSASWTLSDFALIEGTNQLEIVTRDLAGNASEAITLTLVSDVKAPKVLSVVPSNHSNTPTSQVTISFEELHLDESALELVLKRFGIAVNGSTSIDSAKAEIYFESGTELTEGEYQLELSLVDLAGNTLSAEAYTFVLDFTKPSSLTVNAHPSSVNTPYFAFEGNGLSANEPSLWINGIQALSQEQNAWSHQVSLVPGVNVFKFQSQDLAGNLSDEVIATITFDDTAPGVPVLTITNQGNGSQVGLSWEDYDVVANGDDIVSYQVYQSSAAFTEKASAQHIANLPATVKTYTVNGLTRGENYYFAVAPVDSTGNSPSTLVSYVATPTDTVAPAAISGIQITSEADSVTVAWSANTDEDLSHYRIYQDGQLLQDNVAPTTLSHTFTGWSQAESHLVSLSAVDTSENESIKTSNTLVTWLANPAGISTEAQSGKVDLSWNNTQPSLTSRQLIFVSDTNFTDVTGMQPKLRVSKSASQVGVAGLTNDQDYYFAVVSENINGGFNPSVTTVMATPEADTSGPVINGVSFGGLVISDLSVLSELSNFTVSASDPSGISHVEFYIDGQLVGTSYNGNSGFSQHWDLLSVADGQYQLKIKVFDTVDNVTEETLTLNVQLSAPAAPSLVAPIKTVTNKVEYSLTVNVLNNTQIMAVVNGEEQGDWLDVASSQMQLPVTLSEGENTIQAKVRFQGRHTESTLSNTVVVSLDTSLPERPTTLNALSKVDGRIALSWNKPNDEHVKGFNIYRSTQEIDQSLAGAEKINAELYLFTSYEDTLEIDGDYYYRVVAVNDAETESLPSDQASAVADSLGPIANLVGYVPQGQYDEVNNIFGRGMVEVSIRFNEVLRNDPFFAMTPEGGTPTSIELNKDYNDDLLYTGTFEITEAMLTGKVWAVLSAHDEIGNRGSDITEGQYITVDSQGPEVINLAINPTSPIDNEGTPELTVVLDTNDFVAEGSIPVLVPEVSSPNGYLTVAGLDDGISLSLVNNSAHGQTWQGQFTLPADVGLDENGQPNVESLRFNYQAADALGNESTRIRASNYFQVYQGDLPPLATPTQLYAKALPNAQVELSWQPVEYAAAYLIYRKAENEFEFTQVARTEAPDTTGNQTITWIDGIENPLNEGLYEYSVASVRLHDGEESVSARSESVSVIADATAPSAPTNLVLTLAGNGIAAQWIAPTGETQTGQLRYELYRLAIGQGDAVDLTGVEPIQTGLRSTETLDPSPSEDAHTYVVVAKDAAGNASLPSSAVYLNFDLLPVTELEIEMVEANAPVIRWQHSGSTIEGFNVFKGVEGSEQPLNTSLITDTSWQDETYPVLPESGAPSETTYSVIAKDSNGAESAAHYLTLPALSANLSDSNELTSDGQLLLKRGVMNRVIYRVDNQGSTEAKSIRLFVTIDGEQTSWVHQSEYVDVPAQGFAEVPVVIGGYAELQTAVELTSRIEQSPFPGEKIRIIQKQHALVAEDAFLIELKTKDFTKGGTGQVKFSIRNHTDVEVELLTAQNNGKDASSEARFVIEDLEGNILLKQPLHMVVGNVINTANGYTVVRVPASETYESEWIELPVSVSSLDQVRVRFEVDQFRYHSGQIDAVAIAGTQATTLASMGETAYYATLSVGKYVDEDTSVTPIDNTTLFPGDIIELSGQAISRETSQTIPFVPVKLLFRVRGFDKEIEVTTDAEGNFSFLYPLSKQRTGTHTLAALHPSILERPDMVSFTVMGLDLKPGTMNVHLPYNYPGQVPFEIQAGKDTELGNVHFEIYFEEGQTLPEGLQVTLPQPLNVTSEQKAVMTVGLAATNAVAEQGQVLMMVHADESSTPIGYITLNYKFSEAAPSLVADKQYLETGTSRGVSISETVTLKNQGLSDISDLVLTLETPDKQAAPSWLYVASDRAPGQLKVGESLNVDLVFNPSNSVAEAIHEFRLVASSETNNLRFEHPVYVAVTQSGTGSMAFHVADIYTATLDENNQPIPGLAGAKIKLQNELVLNEVYEATTNEYGEALFEEIPAGRYIYRAMAFDHNSATNRIWVRAGVTSSESIFLANQLVTVEFSVKEIVLEDRYEINIEPTFETKVPAPVVVVEPMSVNLPVMKKGEVYQGELTYTNHGLIRAIDVNEDLPKGDNFARFEFLSEVPDSIEPGEVVVVPYRIQALQDFDQTSLEIGSGGATCGPRDYDGKVSYKGECPSGFSISGSAATAWAASVDDPKCRGISGGDGIPNPIGRGGDGDNSISGGNSKSFRILGGGCSSDDDDDDDDDKDDCN</sequence>
<protein>
    <submittedName>
        <fullName evidence="3">Ig-like domain-containing protein</fullName>
    </submittedName>
</protein>
<dbReference type="PROSITE" id="PS50853">
    <property type="entry name" value="FN3"/>
    <property type="match status" value="2"/>
</dbReference>
<dbReference type="SUPFAM" id="SSF49265">
    <property type="entry name" value="Fibronectin type III"/>
    <property type="match status" value="3"/>
</dbReference>
<gene>
    <name evidence="3" type="ORF">ACFOEK_00190</name>
</gene>
<feature type="compositionally biased region" description="Acidic residues" evidence="1">
    <location>
        <begin position="3942"/>
        <end position="3956"/>
    </location>
</feature>
<dbReference type="InterPro" id="IPR003961">
    <property type="entry name" value="FN3_dom"/>
</dbReference>
<evidence type="ECO:0000256" key="1">
    <source>
        <dbReference type="SAM" id="MobiDB-lite"/>
    </source>
</evidence>
<dbReference type="RefSeq" id="WP_386714373.1">
    <property type="nucleotide sequence ID" value="NZ_JBHRSZ010000001.1"/>
</dbReference>
<feature type="domain" description="Fibronectin type-III" evidence="2">
    <location>
        <begin position="1938"/>
        <end position="2039"/>
    </location>
</feature>
<dbReference type="EMBL" id="JBHRSZ010000001">
    <property type="protein sequence ID" value="MFC3149440.1"/>
    <property type="molecule type" value="Genomic_DNA"/>
</dbReference>
<accession>A0ABV7HAL8</accession>
<keyword evidence="4" id="KW-1185">Reference proteome</keyword>
<evidence type="ECO:0000313" key="4">
    <source>
        <dbReference type="Proteomes" id="UP001595476"/>
    </source>
</evidence>
<dbReference type="Pfam" id="PF17957">
    <property type="entry name" value="Big_7"/>
    <property type="match status" value="1"/>
</dbReference>
<reference evidence="4" key="1">
    <citation type="journal article" date="2019" name="Int. J. Syst. Evol. Microbiol.">
        <title>The Global Catalogue of Microorganisms (GCM) 10K type strain sequencing project: providing services to taxonomists for standard genome sequencing and annotation.</title>
        <authorList>
            <consortium name="The Broad Institute Genomics Platform"/>
            <consortium name="The Broad Institute Genome Sequencing Center for Infectious Disease"/>
            <person name="Wu L."/>
            <person name="Ma J."/>
        </authorList>
    </citation>
    <scope>NUCLEOTIDE SEQUENCE [LARGE SCALE GENOMIC DNA]</scope>
    <source>
        <strain evidence="4">KCTC 52438</strain>
    </source>
</reference>
<dbReference type="Proteomes" id="UP001595476">
    <property type="component" value="Unassembled WGS sequence"/>
</dbReference>
<dbReference type="CDD" id="cd00063">
    <property type="entry name" value="FN3"/>
    <property type="match status" value="2"/>
</dbReference>
<dbReference type="SMART" id="SM00060">
    <property type="entry name" value="FN3"/>
    <property type="match status" value="5"/>
</dbReference>
<organism evidence="3 4">
    <name type="scientific">Litoribrevibacter euphylliae</name>
    <dbReference type="NCBI Taxonomy" id="1834034"/>
    <lineage>
        <taxon>Bacteria</taxon>
        <taxon>Pseudomonadati</taxon>
        <taxon>Pseudomonadota</taxon>
        <taxon>Gammaproteobacteria</taxon>
        <taxon>Oceanospirillales</taxon>
        <taxon>Oceanospirillaceae</taxon>
        <taxon>Litoribrevibacter</taxon>
    </lineage>
</organism>
<evidence type="ECO:0000259" key="2">
    <source>
        <dbReference type="PROSITE" id="PS50853"/>
    </source>
</evidence>
<name>A0ABV7HAL8_9GAMM</name>
<evidence type="ECO:0000313" key="3">
    <source>
        <dbReference type="EMBL" id="MFC3149440.1"/>
    </source>
</evidence>
<dbReference type="Gene3D" id="2.60.40.10">
    <property type="entry name" value="Immunoglobulins"/>
    <property type="match status" value="7"/>
</dbReference>
<feature type="region of interest" description="Disordered" evidence="1">
    <location>
        <begin position="3905"/>
        <end position="3956"/>
    </location>
</feature>
<dbReference type="InterPro" id="IPR036116">
    <property type="entry name" value="FN3_sf"/>
</dbReference>
<dbReference type="InterPro" id="IPR013783">
    <property type="entry name" value="Ig-like_fold"/>
</dbReference>
<dbReference type="PANTHER" id="PTHR31513">
    <property type="entry name" value="EPHRIN TYPE-B RECEPTOR"/>
    <property type="match status" value="1"/>
</dbReference>